<keyword evidence="2" id="KW-0805">Transcription regulation</keyword>
<gene>
    <name evidence="6" type="ORF">SAMN04487971_1299</name>
</gene>
<dbReference type="Gene3D" id="3.40.190.290">
    <property type="match status" value="1"/>
</dbReference>
<dbReference type="InterPro" id="IPR036388">
    <property type="entry name" value="WH-like_DNA-bd_sf"/>
</dbReference>
<accession>A0A1G9NE52</accession>
<dbReference type="SUPFAM" id="SSF46785">
    <property type="entry name" value="Winged helix' DNA-binding domain"/>
    <property type="match status" value="1"/>
</dbReference>
<dbReference type="SUPFAM" id="SSF53850">
    <property type="entry name" value="Periplasmic binding protein-like II"/>
    <property type="match status" value="1"/>
</dbReference>
<evidence type="ECO:0000259" key="5">
    <source>
        <dbReference type="PROSITE" id="PS50931"/>
    </source>
</evidence>
<evidence type="ECO:0000256" key="4">
    <source>
        <dbReference type="ARBA" id="ARBA00023163"/>
    </source>
</evidence>
<evidence type="ECO:0000313" key="6">
    <source>
        <dbReference type="EMBL" id="SDL84397.1"/>
    </source>
</evidence>
<dbReference type="Proteomes" id="UP000199555">
    <property type="component" value="Unassembled WGS sequence"/>
</dbReference>
<dbReference type="InterPro" id="IPR000847">
    <property type="entry name" value="LysR_HTH_N"/>
</dbReference>
<dbReference type="PROSITE" id="PS50931">
    <property type="entry name" value="HTH_LYSR"/>
    <property type="match status" value="1"/>
</dbReference>
<dbReference type="STRING" id="525640.SAMN04487971_1299"/>
<dbReference type="EMBL" id="FNGE01000029">
    <property type="protein sequence ID" value="SDL84397.1"/>
    <property type="molecule type" value="Genomic_DNA"/>
</dbReference>
<sequence>MGELESIRVFLAIVEQQSFAGAARQLGLTPASVTRTIAALEDRLGVQLLVRTTRQVSLTSAGAVYAARVAPLAEGLAEAAQETREAQGIASGLIRVSAPLSLGMRVLPAVLSQFATLYPQTHVALNLSDSFVDIVEEDYDLAIRISGPRDDKSTIWRKISPVPRVLVAAPAYLTANGTPADPADLAGHTCLSYRSDARDEVWELSHGPSRRNHRATGRFSTNNGDVLAQLALNREGIALLPRFIVEEELSTGRLTEVLPGWSAPEIWLTLYYPPYERLPLKVATFSDFFETYVRETRPL</sequence>
<dbReference type="Pfam" id="PF00126">
    <property type="entry name" value="HTH_1"/>
    <property type="match status" value="1"/>
</dbReference>
<name>A0A1G9NE52_9RHOB</name>
<dbReference type="InterPro" id="IPR058163">
    <property type="entry name" value="LysR-type_TF_proteobact-type"/>
</dbReference>
<dbReference type="GO" id="GO:0003700">
    <property type="term" value="F:DNA-binding transcription factor activity"/>
    <property type="evidence" value="ECO:0007669"/>
    <property type="project" value="InterPro"/>
</dbReference>
<dbReference type="PANTHER" id="PTHR30537:SF5">
    <property type="entry name" value="HTH-TYPE TRANSCRIPTIONAL ACTIVATOR TTDR-RELATED"/>
    <property type="match status" value="1"/>
</dbReference>
<dbReference type="GO" id="GO:0003677">
    <property type="term" value="F:DNA binding"/>
    <property type="evidence" value="ECO:0007669"/>
    <property type="project" value="UniProtKB-KW"/>
</dbReference>
<dbReference type="CDD" id="cd08422">
    <property type="entry name" value="PBP2_CrgA_like"/>
    <property type="match status" value="1"/>
</dbReference>
<dbReference type="InterPro" id="IPR005119">
    <property type="entry name" value="LysR_subst-bd"/>
</dbReference>
<evidence type="ECO:0000313" key="7">
    <source>
        <dbReference type="Proteomes" id="UP000199555"/>
    </source>
</evidence>
<dbReference type="Gene3D" id="1.10.10.10">
    <property type="entry name" value="Winged helix-like DNA-binding domain superfamily/Winged helix DNA-binding domain"/>
    <property type="match status" value="1"/>
</dbReference>
<feature type="domain" description="HTH lysR-type" evidence="5">
    <location>
        <begin position="1"/>
        <end position="59"/>
    </location>
</feature>
<dbReference type="RefSeq" id="WP_090757383.1">
    <property type="nucleotide sequence ID" value="NZ_FNGE01000029.1"/>
</dbReference>
<evidence type="ECO:0000256" key="3">
    <source>
        <dbReference type="ARBA" id="ARBA00023125"/>
    </source>
</evidence>
<evidence type="ECO:0000256" key="1">
    <source>
        <dbReference type="ARBA" id="ARBA00009437"/>
    </source>
</evidence>
<reference evidence="7" key="1">
    <citation type="submission" date="2016-10" db="EMBL/GenBank/DDBJ databases">
        <authorList>
            <person name="Varghese N."/>
            <person name="Submissions S."/>
        </authorList>
    </citation>
    <scope>NUCLEOTIDE SEQUENCE [LARGE SCALE GENOMIC DNA]</scope>
    <source>
        <strain evidence="7">CGMCC 1.7655</strain>
    </source>
</reference>
<dbReference type="PANTHER" id="PTHR30537">
    <property type="entry name" value="HTH-TYPE TRANSCRIPTIONAL REGULATOR"/>
    <property type="match status" value="1"/>
</dbReference>
<dbReference type="AlphaFoldDB" id="A0A1G9NE52"/>
<organism evidence="6 7">
    <name type="scientific">Paracoccus chinensis</name>
    <dbReference type="NCBI Taxonomy" id="525640"/>
    <lineage>
        <taxon>Bacteria</taxon>
        <taxon>Pseudomonadati</taxon>
        <taxon>Pseudomonadota</taxon>
        <taxon>Alphaproteobacteria</taxon>
        <taxon>Rhodobacterales</taxon>
        <taxon>Paracoccaceae</taxon>
        <taxon>Paracoccus</taxon>
    </lineage>
</organism>
<dbReference type="Pfam" id="PF03466">
    <property type="entry name" value="LysR_substrate"/>
    <property type="match status" value="1"/>
</dbReference>
<dbReference type="InterPro" id="IPR036390">
    <property type="entry name" value="WH_DNA-bd_sf"/>
</dbReference>
<dbReference type="FunFam" id="1.10.10.10:FF:000001">
    <property type="entry name" value="LysR family transcriptional regulator"/>
    <property type="match status" value="1"/>
</dbReference>
<protein>
    <submittedName>
        <fullName evidence="6">DNA-binding transcriptional regulator, LysR family</fullName>
    </submittedName>
</protein>
<dbReference type="OrthoDB" id="9813056at2"/>
<keyword evidence="4" id="KW-0804">Transcription</keyword>
<proteinExistence type="inferred from homology"/>
<comment type="similarity">
    <text evidence="1">Belongs to the LysR transcriptional regulatory family.</text>
</comment>
<keyword evidence="7" id="KW-1185">Reference proteome</keyword>
<keyword evidence="3 6" id="KW-0238">DNA-binding</keyword>
<evidence type="ECO:0000256" key="2">
    <source>
        <dbReference type="ARBA" id="ARBA00023015"/>
    </source>
</evidence>